<feature type="coiled-coil region" evidence="6">
    <location>
        <begin position="836"/>
        <end position="863"/>
    </location>
</feature>
<dbReference type="PANTHER" id="PTHR45865:SF1">
    <property type="entry name" value="E3 UBIQUITIN-PROTEIN LIGASE SHPRH"/>
    <property type="match status" value="1"/>
</dbReference>
<dbReference type="InterPro" id="IPR001841">
    <property type="entry name" value="Znf_RING"/>
</dbReference>
<keyword evidence="16" id="KW-1185">Reference proteome</keyword>
<dbReference type="Proteomes" id="UP000460718">
    <property type="component" value="Unassembled WGS sequence"/>
</dbReference>
<evidence type="ECO:0000259" key="8">
    <source>
        <dbReference type="PROSITE" id="PS50089"/>
    </source>
</evidence>
<protein>
    <recommendedName>
        <fullName evidence="8">RING-type domain-containing protein</fullName>
    </recommendedName>
</protein>
<keyword evidence="6" id="KW-0175">Coiled coil</keyword>
<dbReference type="Gene3D" id="3.40.50.10810">
    <property type="entry name" value="Tandem AAA-ATPase domain"/>
    <property type="match status" value="2"/>
</dbReference>
<evidence type="ECO:0000313" key="19">
    <source>
        <dbReference type="Proteomes" id="UP000440732"/>
    </source>
</evidence>
<dbReference type="SUPFAM" id="SSF52540">
    <property type="entry name" value="P-loop containing nucleoside triphosphate hydrolases"/>
    <property type="match status" value="2"/>
</dbReference>
<evidence type="ECO:0000313" key="18">
    <source>
        <dbReference type="Proteomes" id="UP000440367"/>
    </source>
</evidence>
<feature type="region of interest" description="Disordered" evidence="7">
    <location>
        <begin position="1"/>
        <end position="48"/>
    </location>
</feature>
<dbReference type="InterPro" id="IPR049730">
    <property type="entry name" value="SNF2/RAD54-like_C"/>
</dbReference>
<dbReference type="Pfam" id="PF21325">
    <property type="entry name" value="SHPRH_helical-1st"/>
    <property type="match status" value="1"/>
</dbReference>
<evidence type="ECO:0000313" key="14">
    <source>
        <dbReference type="EMBL" id="KAE9314939.1"/>
    </source>
</evidence>
<dbReference type="InterPro" id="IPR018957">
    <property type="entry name" value="Znf_C3HC4_RING-type"/>
</dbReference>
<dbReference type="InterPro" id="IPR048686">
    <property type="entry name" value="SHPRH_helical_1st"/>
</dbReference>
<evidence type="ECO:0000256" key="7">
    <source>
        <dbReference type="SAM" id="MobiDB-lite"/>
    </source>
</evidence>
<evidence type="ECO:0000256" key="5">
    <source>
        <dbReference type="PROSITE-ProRule" id="PRU00175"/>
    </source>
</evidence>
<gene>
    <name evidence="14" type="ORF">PF001_g8030</name>
    <name evidence="13" type="ORF">PF002_g9684</name>
    <name evidence="12" type="ORF">PF005_g8889</name>
    <name evidence="11" type="ORF">PF006_g8088</name>
    <name evidence="9" type="ORF">PF009_g10121</name>
    <name evidence="10" type="ORF">PF011_g13233</name>
</gene>
<evidence type="ECO:0000256" key="4">
    <source>
        <dbReference type="ARBA" id="ARBA00022833"/>
    </source>
</evidence>
<dbReference type="GO" id="GO:0016787">
    <property type="term" value="F:hydrolase activity"/>
    <property type="evidence" value="ECO:0007669"/>
    <property type="project" value="UniProtKB-KW"/>
</dbReference>
<dbReference type="InterPro" id="IPR013083">
    <property type="entry name" value="Znf_RING/FYVE/PHD"/>
</dbReference>
<feature type="compositionally biased region" description="Polar residues" evidence="7">
    <location>
        <begin position="1415"/>
        <end position="1426"/>
    </location>
</feature>
<evidence type="ECO:0000256" key="3">
    <source>
        <dbReference type="ARBA" id="ARBA00022801"/>
    </source>
</evidence>
<dbReference type="PROSITE" id="PS00518">
    <property type="entry name" value="ZF_RING_1"/>
    <property type="match status" value="1"/>
</dbReference>
<dbReference type="PROSITE" id="PS50089">
    <property type="entry name" value="ZF_RING_2"/>
    <property type="match status" value="1"/>
</dbReference>
<dbReference type="EMBL" id="QXGE01000355">
    <property type="protein sequence ID" value="KAE9314939.1"/>
    <property type="molecule type" value="Genomic_DNA"/>
</dbReference>
<name>A0A6A3F5X0_9STRA</name>
<dbReference type="Pfam" id="PF00176">
    <property type="entry name" value="SNF2-rel_dom"/>
    <property type="match status" value="1"/>
</dbReference>
<dbReference type="Proteomes" id="UP000437068">
    <property type="component" value="Unassembled WGS sequence"/>
</dbReference>
<accession>A0A6A3F5X0</accession>
<dbReference type="PANTHER" id="PTHR45865">
    <property type="entry name" value="E3 UBIQUITIN-PROTEIN LIGASE SHPRH FAMILY MEMBER"/>
    <property type="match status" value="1"/>
</dbReference>
<reference evidence="15 16" key="1">
    <citation type="submission" date="2018-08" db="EMBL/GenBank/DDBJ databases">
        <title>Genomic investigation of the strawberry pathogen Phytophthora fragariae indicates pathogenicity is determined by transcriptional variation in three key races.</title>
        <authorList>
            <person name="Adams T.M."/>
            <person name="Armitage A.D."/>
            <person name="Sobczyk M.K."/>
            <person name="Bates H.J."/>
            <person name="Dunwell J.M."/>
            <person name="Nellist C.F."/>
            <person name="Harrison R.J."/>
        </authorList>
    </citation>
    <scope>NUCLEOTIDE SEQUENCE [LARGE SCALE GENOMIC DNA]</scope>
    <source>
        <strain evidence="14 17">A4</strain>
        <strain evidence="13 18">BC-1</strain>
        <strain evidence="12 16">NOV-27</strain>
        <strain evidence="11 19">NOV-5</strain>
        <strain evidence="9 15">NOV-9</strain>
        <strain evidence="10 20">SCRP245</strain>
    </source>
</reference>
<evidence type="ECO:0000313" key="10">
    <source>
        <dbReference type="EMBL" id="KAE9002621.1"/>
    </source>
</evidence>
<dbReference type="GO" id="GO:0005524">
    <property type="term" value="F:ATP binding"/>
    <property type="evidence" value="ECO:0007669"/>
    <property type="project" value="InterPro"/>
</dbReference>
<keyword evidence="2 5" id="KW-0863">Zinc-finger</keyword>
<evidence type="ECO:0000313" key="15">
    <source>
        <dbReference type="Proteomes" id="UP000429523"/>
    </source>
</evidence>
<evidence type="ECO:0000313" key="9">
    <source>
        <dbReference type="EMBL" id="KAE8940066.1"/>
    </source>
</evidence>
<feature type="domain" description="RING-type" evidence="8">
    <location>
        <begin position="1348"/>
        <end position="1393"/>
    </location>
</feature>
<dbReference type="EMBL" id="QXGD01000405">
    <property type="protein sequence ID" value="KAE9240594.1"/>
    <property type="molecule type" value="Genomic_DNA"/>
</dbReference>
<evidence type="ECO:0000313" key="20">
    <source>
        <dbReference type="Proteomes" id="UP000460718"/>
    </source>
</evidence>
<dbReference type="InterPro" id="IPR052583">
    <property type="entry name" value="ATP-helicase/E3_Ub-Ligase"/>
</dbReference>
<dbReference type="InterPro" id="IPR027417">
    <property type="entry name" value="P-loop_NTPase"/>
</dbReference>
<dbReference type="EMBL" id="QXFW01000805">
    <property type="protein sequence ID" value="KAE9002621.1"/>
    <property type="molecule type" value="Genomic_DNA"/>
</dbReference>
<dbReference type="InterPro" id="IPR000330">
    <property type="entry name" value="SNF2_N"/>
</dbReference>
<dbReference type="InterPro" id="IPR001650">
    <property type="entry name" value="Helicase_C-like"/>
</dbReference>
<dbReference type="InterPro" id="IPR017907">
    <property type="entry name" value="Znf_RING_CS"/>
</dbReference>
<dbReference type="SUPFAM" id="SSF57903">
    <property type="entry name" value="FYVE/PHD zinc finger"/>
    <property type="match status" value="1"/>
</dbReference>
<dbReference type="Gene3D" id="3.30.40.10">
    <property type="entry name" value="Zinc/RING finger domain, C3HC4 (zinc finger)"/>
    <property type="match status" value="2"/>
</dbReference>
<dbReference type="EMBL" id="QXGB01000390">
    <property type="protein sequence ID" value="KAE9216830.1"/>
    <property type="molecule type" value="Genomic_DNA"/>
</dbReference>
<dbReference type="CDD" id="cd18793">
    <property type="entry name" value="SF2_C_SNF"/>
    <property type="match status" value="1"/>
</dbReference>
<evidence type="ECO:0000313" key="13">
    <source>
        <dbReference type="EMBL" id="KAE9240594.1"/>
    </source>
</evidence>
<dbReference type="InterPro" id="IPR011011">
    <property type="entry name" value="Znf_FYVE_PHD"/>
</dbReference>
<dbReference type="EMBL" id="QXGF01000449">
    <property type="protein sequence ID" value="KAE8940066.1"/>
    <property type="molecule type" value="Genomic_DNA"/>
</dbReference>
<keyword evidence="1" id="KW-0479">Metal-binding</keyword>
<dbReference type="SUPFAM" id="SSF57850">
    <property type="entry name" value="RING/U-box"/>
    <property type="match status" value="1"/>
</dbReference>
<dbReference type="SMART" id="SM00487">
    <property type="entry name" value="DEXDc"/>
    <property type="match status" value="1"/>
</dbReference>
<feature type="region of interest" description="Disordered" evidence="7">
    <location>
        <begin position="1582"/>
        <end position="1602"/>
    </location>
</feature>
<organism evidence="9 15">
    <name type="scientific">Phytophthora fragariae</name>
    <dbReference type="NCBI Taxonomy" id="53985"/>
    <lineage>
        <taxon>Eukaryota</taxon>
        <taxon>Sar</taxon>
        <taxon>Stramenopiles</taxon>
        <taxon>Oomycota</taxon>
        <taxon>Peronosporomycetes</taxon>
        <taxon>Peronosporales</taxon>
        <taxon>Peronosporaceae</taxon>
        <taxon>Phytophthora</taxon>
    </lineage>
</organism>
<evidence type="ECO:0000313" key="17">
    <source>
        <dbReference type="Proteomes" id="UP000437068"/>
    </source>
</evidence>
<dbReference type="Proteomes" id="UP000429523">
    <property type="component" value="Unassembled WGS sequence"/>
</dbReference>
<evidence type="ECO:0000313" key="12">
    <source>
        <dbReference type="EMBL" id="KAE9216830.1"/>
    </source>
</evidence>
<evidence type="ECO:0000313" key="11">
    <source>
        <dbReference type="EMBL" id="KAE9147208.1"/>
    </source>
</evidence>
<evidence type="ECO:0000256" key="1">
    <source>
        <dbReference type="ARBA" id="ARBA00022723"/>
    </source>
</evidence>
<feature type="region of interest" description="Disordered" evidence="7">
    <location>
        <begin position="1409"/>
        <end position="1438"/>
    </location>
</feature>
<dbReference type="InterPro" id="IPR014001">
    <property type="entry name" value="Helicase_ATP-bd"/>
</dbReference>
<dbReference type="Pfam" id="PF00271">
    <property type="entry name" value="Helicase_C"/>
    <property type="match status" value="1"/>
</dbReference>
<dbReference type="Gene3D" id="3.40.50.300">
    <property type="entry name" value="P-loop containing nucleotide triphosphate hydrolases"/>
    <property type="match status" value="1"/>
</dbReference>
<dbReference type="EMBL" id="QXGA01000363">
    <property type="protein sequence ID" value="KAE9147208.1"/>
    <property type="molecule type" value="Genomic_DNA"/>
</dbReference>
<evidence type="ECO:0000256" key="2">
    <source>
        <dbReference type="ARBA" id="ARBA00022771"/>
    </source>
</evidence>
<dbReference type="InterPro" id="IPR019786">
    <property type="entry name" value="Zinc_finger_PHD-type_CS"/>
</dbReference>
<dbReference type="Pfam" id="PF00097">
    <property type="entry name" value="zf-C3HC4"/>
    <property type="match status" value="1"/>
</dbReference>
<evidence type="ECO:0000256" key="6">
    <source>
        <dbReference type="SAM" id="Coils"/>
    </source>
</evidence>
<sequence>MPRRKSTPSKRPLDAPPSQPSASKRSKRCKQPRPPSLHQHREPLPLSRATTGDAEDALRLQLPVHSRLLPSLAAVCNDEHALQLQIDLTLSETAQLQLHLHGQSPSAAHAPVALAELFPHTCEAFRPHVATLAERGLLSLHINAHRTSECDDWSFTLAVRVAWREYMTLCSSRGLLPGSAAPRATPMRAMHHVMIWLLKQTHDAERGLSEVEKSCSFRYWSEIELLCARCVGDSSAMCEQFQGRTFAMPEIYARIDAARQLRRDISEYEAAEAASTDLLPTLRPYQKAAVAWMLSREKTTSQQGCTLLLGVTFKEETARDVQAYDPFCAVFHTVGRPQVHQEQLRPIGMDLASVRGGILADEMGLGKTVEVIALVLSRRKPLSRPQLLSMHSCVETDEDTDVTDDTVACICGSSENHPMGFVQCEFCGTWHHQLCTGYMVHASGEGSESSSATSLDGIWDFESSDSAESGATSTWSSGGFMCYHCQSQERPSFATRTTLIVSPEPIHAQWEHEFSRHVREGALSVMRYPGVRALRTRLEGTGPSAEWQVLASPGLVLARYDVVLTTYEALGADLRHVPTTEGEDRRSSTRSQRKRYAFVGSPLVALRFWRVCMDEAQVGVENTRLQAALTLARLSADNRWVVTGTPFSSRVSELFGYLRFLRISPYASMQVETSQNLQLLQAENDEQEGADLCFFRESIERNFAEGAIDRVLDLLLWSGQDSQPAACGGGILWRTGKKHVLDQLNLPPQNSEVVWCQFAAVERHFYDQQEKRIISLVQQRQRRQSEQTSDVIAREDRLWQDLLILRQLCCHPQVGGARQAWGSGGNSTGGAVMTMDAFLQELLNKATRECEDAQRQLIGAQNGLAGLLVLDDDISGAALKYMAQMSLIRKNWSHFRADLLPRLHILQNLQKCVQQLYTLPDGDVGAESTDVNANPKRECLLPELPALEERISSTGLLPGSADLRNEDLLAIKRECSLLGDSARQIRQFYLLQVDMKHTQALDNFRQVFKEIDEGQHSPSRAKSEMLCTSGDWWSDALAIIENSGREGDQQLVARVQARLFGFGTRWGTTFCSQLVSTRSLRLLLVRELEALAKRRRVLLERLAALSDGPPSDADIELSGNCAKCRDGGTGPMCVHCQLYKELGAYRQHFLGIDKTSPGKTHIMHLLNGDDGSMEGDDNTAATRSSGGGSSVSLFVEVFKEISGCARNALRSQPAGKGRANNIQTEMQSETEFWTKLQREWLAAKKLFQAQHQRLGALDELVMACSQLRLRQPGEPAARTKAERLYKLERVEVPVREAELEAERTAADLDLRSKMAQLRYFLQLQGEADARHVEYSQQNGTSPSARPLCAVCLQEFTQRRAVLPCAHAFCTTCISSLTGGPQHPRKTVRCPTCRRISRADSVTVVVEAEESTADSTSTLSERQNETVSGIPHQPTPPGGSLGSKLDALLARVDMLRQENPGVKCLLFSQWSRMLELTVRSLPRLGVRCFMYDTKRQLPKLLTQFQACPAACVLALPFKVGANGLNIVEATEVLLIEPLLSTSIEAQAVNRVHRLGQTRRTRVHRFIVRGSVEERIYRLGHKQKTGNSGAELSVGEEKEEDDDGLQRLGVAPGRKEQEKLTMQDLQNLLHGNSNSGEQHAQAVAAFWDESVVLNGKTVSRRAACAFLERRHATRVREENQTQFTEDQEPHTTLFDKAIALLVAEELLTLSYPLNENDVEVVERVDPQILQHHHDRINEEMRVWKAAHGDM</sequence>
<dbReference type="PROSITE" id="PS01359">
    <property type="entry name" value="ZF_PHD_1"/>
    <property type="match status" value="1"/>
</dbReference>
<keyword evidence="3" id="KW-0378">Hydrolase</keyword>
<dbReference type="Proteomes" id="UP000433483">
    <property type="component" value="Unassembled WGS sequence"/>
</dbReference>
<dbReference type="SMART" id="SM00184">
    <property type="entry name" value="RING"/>
    <property type="match status" value="1"/>
</dbReference>
<dbReference type="InterPro" id="IPR038718">
    <property type="entry name" value="SNF2-like_sf"/>
</dbReference>
<dbReference type="Proteomes" id="UP000440732">
    <property type="component" value="Unassembled WGS sequence"/>
</dbReference>
<keyword evidence="4" id="KW-0862">Zinc</keyword>
<proteinExistence type="predicted"/>
<evidence type="ECO:0000313" key="16">
    <source>
        <dbReference type="Proteomes" id="UP000433483"/>
    </source>
</evidence>
<dbReference type="GO" id="GO:0008270">
    <property type="term" value="F:zinc ion binding"/>
    <property type="evidence" value="ECO:0007669"/>
    <property type="project" value="UniProtKB-KW"/>
</dbReference>
<dbReference type="Proteomes" id="UP000440367">
    <property type="component" value="Unassembled WGS sequence"/>
</dbReference>
<comment type="caution">
    <text evidence="9">The sequence shown here is derived from an EMBL/GenBank/DDBJ whole genome shotgun (WGS) entry which is preliminary data.</text>
</comment>
<dbReference type="OrthoDB" id="46533at2759"/>